<dbReference type="InterPro" id="IPR011059">
    <property type="entry name" value="Metal-dep_hydrolase_composite"/>
</dbReference>
<keyword evidence="1 3" id="KW-0378">Hydrolase</keyword>
<dbReference type="InterPro" id="IPR032466">
    <property type="entry name" value="Metal_Hydrolase"/>
</dbReference>
<dbReference type="PANTHER" id="PTHR43794">
    <property type="entry name" value="AMINOHYDROLASE SSNA-RELATED"/>
    <property type="match status" value="1"/>
</dbReference>
<dbReference type="InterPro" id="IPR050287">
    <property type="entry name" value="MTA/SAH_deaminase"/>
</dbReference>
<dbReference type="AlphaFoldDB" id="A0A7W5A6K8"/>
<dbReference type="RefSeq" id="WP_183547778.1">
    <property type="nucleotide sequence ID" value="NZ_BMQT01000005.1"/>
</dbReference>
<dbReference type="SUPFAM" id="SSF51338">
    <property type="entry name" value="Composite domain of metallo-dependent hydrolases"/>
    <property type="match status" value="1"/>
</dbReference>
<dbReference type="EC" id="3.5.4.28" evidence="3"/>
<comment type="caution">
    <text evidence="3">The sequence shown here is derived from an EMBL/GenBank/DDBJ whole genome shotgun (WGS) entry which is preliminary data.</text>
</comment>
<accession>A0A7W5A6K8</accession>
<dbReference type="PANTHER" id="PTHR43794:SF11">
    <property type="entry name" value="AMIDOHYDROLASE-RELATED DOMAIN-CONTAINING PROTEIN"/>
    <property type="match status" value="1"/>
</dbReference>
<evidence type="ECO:0000259" key="2">
    <source>
        <dbReference type="Pfam" id="PF01979"/>
    </source>
</evidence>
<dbReference type="SUPFAM" id="SSF51556">
    <property type="entry name" value="Metallo-dependent hydrolases"/>
    <property type="match status" value="1"/>
</dbReference>
<reference evidence="3 4" key="1">
    <citation type="submission" date="2020-08" db="EMBL/GenBank/DDBJ databases">
        <title>Genomic Encyclopedia of Type Strains, Phase III (KMG-III): the genomes of soil and plant-associated and newly described type strains.</title>
        <authorList>
            <person name="Whitman W."/>
        </authorList>
    </citation>
    <scope>NUCLEOTIDE SEQUENCE [LARGE SCALE GENOMIC DNA]</scope>
    <source>
        <strain evidence="3 4">CECT 3302</strain>
    </source>
</reference>
<protein>
    <submittedName>
        <fullName evidence="3">5-methylthioadenosine/S-adenosylhomocysteine deaminase</fullName>
        <ecNumber evidence="3">3.5.4.28</ecNumber>
        <ecNumber evidence="3">3.5.4.31</ecNumber>
    </submittedName>
</protein>
<gene>
    <name evidence="3" type="ORF">FHS12_003589</name>
</gene>
<evidence type="ECO:0000313" key="4">
    <source>
        <dbReference type="Proteomes" id="UP000577707"/>
    </source>
</evidence>
<dbReference type="InterPro" id="IPR006680">
    <property type="entry name" value="Amidohydro-rel"/>
</dbReference>
<dbReference type="Proteomes" id="UP000577707">
    <property type="component" value="Unassembled WGS sequence"/>
</dbReference>
<keyword evidence="4" id="KW-1185">Reference proteome</keyword>
<dbReference type="EMBL" id="JACHXG010000007">
    <property type="protein sequence ID" value="MBB3090631.1"/>
    <property type="molecule type" value="Genomic_DNA"/>
</dbReference>
<organism evidence="3 4">
    <name type="scientific">Nocardioides albus</name>
    <dbReference type="NCBI Taxonomy" id="1841"/>
    <lineage>
        <taxon>Bacteria</taxon>
        <taxon>Bacillati</taxon>
        <taxon>Actinomycetota</taxon>
        <taxon>Actinomycetes</taxon>
        <taxon>Propionibacteriales</taxon>
        <taxon>Nocardioidaceae</taxon>
        <taxon>Nocardioides</taxon>
    </lineage>
</organism>
<feature type="domain" description="Amidohydrolase-related" evidence="2">
    <location>
        <begin position="61"/>
        <end position="426"/>
    </location>
</feature>
<proteinExistence type="predicted"/>
<evidence type="ECO:0000256" key="1">
    <source>
        <dbReference type="ARBA" id="ARBA00022801"/>
    </source>
</evidence>
<dbReference type="Gene3D" id="3.20.20.140">
    <property type="entry name" value="Metal-dependent hydrolases"/>
    <property type="match status" value="1"/>
</dbReference>
<dbReference type="Pfam" id="PF01979">
    <property type="entry name" value="Amidohydro_1"/>
    <property type="match status" value="1"/>
</dbReference>
<sequence>MIEHADTILQNVHLVTFDDDATVIPDGAVAISDGVIVDRGPTAEVCQRWTTDNRVFGGGQIAIPGLTDAHFHTAQSLMRGVLTTLQRTRRLRVPTWREYYLPFEAALTPDDVRLSGEFAYTTMLRSGTTAFFEAGGPHPESMADAAIATGIRGIVSQSTMDGGSRIPESMVMTTEEAIARNIAVADAYPASPDGSRRVTGAMSLRQIITCSTELITTVHEEATRRGVKVHTHLVEGTYEIDYALERFGKRPIEHLIDLGVFDRTLHCAHSILVSDQEIGEYVTRGASACHCAKGNYSIGSAPAMRMWRRGVDIGTGTDGVATLGTLDLFRIAMLTRIGQQLVDGTPNHNRNSVQAAEPLEMAVVGGARSVGLGDVTGSLVVGKRADIVLLSTMGPEAAGFASPEAFLYEAASGRDVTTVFVDGQKVVADGEVVTIDEAEVRARASARQAALLGEVA</sequence>
<dbReference type="Gene3D" id="2.30.40.10">
    <property type="entry name" value="Urease, subunit C, domain 1"/>
    <property type="match status" value="1"/>
</dbReference>
<evidence type="ECO:0000313" key="3">
    <source>
        <dbReference type="EMBL" id="MBB3090631.1"/>
    </source>
</evidence>
<name>A0A7W5A6K8_9ACTN</name>
<dbReference type="GO" id="GO:0090614">
    <property type="term" value="F:5'-methylthioadenosine deaminase activity"/>
    <property type="evidence" value="ECO:0007669"/>
    <property type="project" value="UniProtKB-EC"/>
</dbReference>
<dbReference type="EC" id="3.5.4.31" evidence="3"/>
<dbReference type="GO" id="GO:0050270">
    <property type="term" value="F:S-adenosylhomocysteine deaminase activity"/>
    <property type="evidence" value="ECO:0007669"/>
    <property type="project" value="UniProtKB-EC"/>
</dbReference>